<name>A0A3S2VF14_9ACTN</name>
<proteinExistence type="predicted"/>
<dbReference type="GO" id="GO:0046872">
    <property type="term" value="F:metal ion binding"/>
    <property type="evidence" value="ECO:0007669"/>
    <property type="project" value="UniProtKB-KW"/>
</dbReference>
<dbReference type="GO" id="GO:0004722">
    <property type="term" value="F:protein serine/threonine phosphatase activity"/>
    <property type="evidence" value="ECO:0007669"/>
    <property type="project" value="UniProtKB-EC"/>
</dbReference>
<dbReference type="OrthoDB" id="118142at2"/>
<evidence type="ECO:0000313" key="18">
    <source>
        <dbReference type="Proteomes" id="UP000283128"/>
    </source>
</evidence>
<evidence type="ECO:0000259" key="16">
    <source>
        <dbReference type="PROSITE" id="PS50112"/>
    </source>
</evidence>
<dbReference type="AlphaFoldDB" id="A0A3S2VF14"/>
<keyword evidence="9" id="KW-0460">Magnesium</keyword>
<keyword evidence="18" id="KW-1185">Reference proteome</keyword>
<evidence type="ECO:0000256" key="7">
    <source>
        <dbReference type="ARBA" id="ARBA00022801"/>
    </source>
</evidence>
<dbReference type="InterPro" id="IPR000014">
    <property type="entry name" value="PAS"/>
</dbReference>
<dbReference type="InterPro" id="IPR035965">
    <property type="entry name" value="PAS-like_dom_sf"/>
</dbReference>
<keyword evidence="4" id="KW-0479">Metal-binding</keyword>
<evidence type="ECO:0000256" key="6">
    <source>
        <dbReference type="ARBA" id="ARBA00022777"/>
    </source>
</evidence>
<dbReference type="SMART" id="SM00091">
    <property type="entry name" value="PAS"/>
    <property type="match status" value="2"/>
</dbReference>
<evidence type="ECO:0000256" key="13">
    <source>
        <dbReference type="ARBA" id="ARBA00056274"/>
    </source>
</evidence>
<evidence type="ECO:0000256" key="15">
    <source>
        <dbReference type="ARBA" id="ARBA00081350"/>
    </source>
</evidence>
<dbReference type="NCBIfam" id="TIGR00229">
    <property type="entry name" value="sensory_box"/>
    <property type="match status" value="1"/>
</dbReference>
<dbReference type="SUPFAM" id="SSF55781">
    <property type="entry name" value="GAF domain-like"/>
    <property type="match status" value="1"/>
</dbReference>
<gene>
    <name evidence="17" type="ORF">EOT10_19080</name>
</gene>
<dbReference type="PROSITE" id="PS50112">
    <property type="entry name" value="PAS"/>
    <property type="match status" value="1"/>
</dbReference>
<dbReference type="CDD" id="cd16936">
    <property type="entry name" value="HATPase_RsbW-like"/>
    <property type="match status" value="1"/>
</dbReference>
<evidence type="ECO:0000256" key="1">
    <source>
        <dbReference type="ARBA" id="ARBA00013081"/>
    </source>
</evidence>
<dbReference type="SUPFAM" id="SSF55785">
    <property type="entry name" value="PYP-like sensor domain (PAS domain)"/>
    <property type="match status" value="2"/>
</dbReference>
<dbReference type="InterPro" id="IPR001932">
    <property type="entry name" value="PPM-type_phosphatase-like_dom"/>
</dbReference>
<dbReference type="InterPro" id="IPR036890">
    <property type="entry name" value="HATPase_C_sf"/>
</dbReference>
<dbReference type="Proteomes" id="UP000283128">
    <property type="component" value="Unassembled WGS sequence"/>
</dbReference>
<dbReference type="CDD" id="cd00130">
    <property type="entry name" value="PAS"/>
    <property type="match status" value="1"/>
</dbReference>
<dbReference type="Pfam" id="PF13581">
    <property type="entry name" value="HATPase_c_2"/>
    <property type="match status" value="1"/>
</dbReference>
<dbReference type="InterPro" id="IPR052016">
    <property type="entry name" value="Bact_Sigma-Reg"/>
</dbReference>
<accession>A0A3S2VF14</accession>
<dbReference type="Gene3D" id="3.30.450.20">
    <property type="entry name" value="PAS domain"/>
    <property type="match status" value="2"/>
</dbReference>
<evidence type="ECO:0000256" key="8">
    <source>
        <dbReference type="ARBA" id="ARBA00022840"/>
    </source>
</evidence>
<protein>
    <recommendedName>
        <fullName evidence="1">protein-serine/threonine phosphatase</fullName>
        <ecNumber evidence="1">3.1.3.16</ecNumber>
    </recommendedName>
    <alternativeName>
        <fullName evidence="15">Protein-serine/threonine phosphatase</fullName>
    </alternativeName>
    <alternativeName>
        <fullName evidence="14">Serine/threonine-protein kinase</fullName>
    </alternativeName>
</protein>
<dbReference type="Gene3D" id="3.30.565.10">
    <property type="entry name" value="Histidine kinase-like ATPase, C-terminal domain"/>
    <property type="match status" value="1"/>
</dbReference>
<evidence type="ECO:0000256" key="10">
    <source>
        <dbReference type="ARBA" id="ARBA00022912"/>
    </source>
</evidence>
<dbReference type="SUPFAM" id="SSF55874">
    <property type="entry name" value="ATPase domain of HSP90 chaperone/DNA topoisomerase II/histidine kinase"/>
    <property type="match status" value="1"/>
</dbReference>
<dbReference type="PANTHER" id="PTHR43156:SF2">
    <property type="entry name" value="STAGE II SPORULATION PROTEIN E"/>
    <property type="match status" value="1"/>
</dbReference>
<reference evidence="17 18" key="1">
    <citation type="submission" date="2019-01" db="EMBL/GenBank/DDBJ databases">
        <title>Genome sequences of Streptomyces and Rhizobium isolates collected from root and soil.</title>
        <authorList>
            <person name="Chhettri S."/>
            <person name="Sevigny J.L."/>
            <person name="Sen A."/>
            <person name="Ennis N."/>
            <person name="Tisa L."/>
        </authorList>
    </citation>
    <scope>NUCLEOTIDE SEQUENCE [LARGE SCALE GENOMIC DNA]</scope>
    <source>
        <strain evidence="17 18">San01</strain>
    </source>
</reference>
<dbReference type="SMART" id="SM00331">
    <property type="entry name" value="PP2C_SIG"/>
    <property type="match status" value="1"/>
</dbReference>
<dbReference type="Pfam" id="PF08448">
    <property type="entry name" value="PAS_4"/>
    <property type="match status" value="1"/>
</dbReference>
<dbReference type="InterPro" id="IPR013656">
    <property type="entry name" value="PAS_4"/>
</dbReference>
<keyword evidence="2" id="KW-0597">Phosphoprotein</keyword>
<dbReference type="GO" id="GO:0006355">
    <property type="term" value="P:regulation of DNA-templated transcription"/>
    <property type="evidence" value="ECO:0007669"/>
    <property type="project" value="InterPro"/>
</dbReference>
<dbReference type="InterPro" id="IPR013767">
    <property type="entry name" value="PAS_fold"/>
</dbReference>
<dbReference type="Gene3D" id="3.30.450.40">
    <property type="match status" value="1"/>
</dbReference>
<keyword evidence="10" id="KW-0904">Protein phosphatase</keyword>
<keyword evidence="7" id="KW-0378">Hydrolase</keyword>
<evidence type="ECO:0000256" key="12">
    <source>
        <dbReference type="ARBA" id="ARBA00047761"/>
    </source>
</evidence>
<dbReference type="FunFam" id="3.30.565.10:FF:000028">
    <property type="entry name" value="PAS sensor protein"/>
    <property type="match status" value="1"/>
</dbReference>
<evidence type="ECO:0000256" key="2">
    <source>
        <dbReference type="ARBA" id="ARBA00022553"/>
    </source>
</evidence>
<evidence type="ECO:0000256" key="3">
    <source>
        <dbReference type="ARBA" id="ARBA00022679"/>
    </source>
</evidence>
<evidence type="ECO:0000256" key="5">
    <source>
        <dbReference type="ARBA" id="ARBA00022741"/>
    </source>
</evidence>
<comment type="caution">
    <text evidence="17">The sequence shown here is derived from an EMBL/GenBank/DDBJ whole genome shotgun (WGS) entry which is preliminary data.</text>
</comment>
<dbReference type="EMBL" id="RZYA01000008">
    <property type="protein sequence ID" value="RVU23150.1"/>
    <property type="molecule type" value="Genomic_DNA"/>
</dbReference>
<evidence type="ECO:0000313" key="17">
    <source>
        <dbReference type="EMBL" id="RVU23150.1"/>
    </source>
</evidence>
<comment type="catalytic activity">
    <reaction evidence="12">
        <text>O-phospho-L-seryl-[protein] + H2O = L-seryl-[protein] + phosphate</text>
        <dbReference type="Rhea" id="RHEA:20629"/>
        <dbReference type="Rhea" id="RHEA-COMP:9863"/>
        <dbReference type="Rhea" id="RHEA-COMP:11604"/>
        <dbReference type="ChEBI" id="CHEBI:15377"/>
        <dbReference type="ChEBI" id="CHEBI:29999"/>
        <dbReference type="ChEBI" id="CHEBI:43474"/>
        <dbReference type="ChEBI" id="CHEBI:83421"/>
        <dbReference type="EC" id="3.1.3.16"/>
    </reaction>
</comment>
<keyword evidence="5" id="KW-0547">Nucleotide-binding</keyword>
<feature type="domain" description="PAS" evidence="16">
    <location>
        <begin position="8"/>
        <end position="53"/>
    </location>
</feature>
<dbReference type="Pfam" id="PF01590">
    <property type="entry name" value="GAF"/>
    <property type="match status" value="1"/>
</dbReference>
<dbReference type="PANTHER" id="PTHR43156">
    <property type="entry name" value="STAGE II SPORULATION PROTEIN E-RELATED"/>
    <property type="match status" value="1"/>
</dbReference>
<sequence>MATMRASRETGQQNPFDTTTAAMIVVDVHGRVMGWSPAARDLYGADAQDVLGRPVNEALRDVRTRGDTLQAFGAAGAPALREVRTENRTVRRPDGTLVETVLRIFPVEQEQGTPAWVVMAAACDRYQEWMTDQSMLSGLFTQSPVALSVYGPDTRLKWVNGVVQDVMGWHAGEWVGQANSVLFPHGTVLSPPGCHDIEKVLEEVLRTGEPVLDVHWRGPIPAASEHHRVISCSYFRLQDDAGRPLGVCEAAVDITERYEAETRLALLSRASGIGTALDVRQTAEELAGLVVPDFADTVRIEVAESVLAGEDVPPSASGAPAGLRLAAERTASERSIARGDSLLGVIGSGSTTAHQRLLSLPLLLGGSVLGMVTLLRQPPRTPFTEEDRALAEELASRTAVCVDNARRYIREHTTALKLQHDLLPRALPQPSGIDLAHRYIPTVGPLGVGGDWYDVIPLSGARVGLVVGDVVGHGVDAAATMGRLRTSVRALAALDLPPDELLTRLDDLVGQARIGIHRAPGDEWADRALGATCLYAVYDPTSCTCVMASAGHLSPVVTGRGTGGSQAAPLDLPTGPPLGIGGLPFESVEFEFAEGTVLALFTDGMVEARNRDVDEGVADLCRALDAPTGSLQGTCDEIVSLGAQGSAEDDAALLLVRVHALPEDSTASWHVASDPAEVASARALVRGKLEEWELDDATFVVELVVSELVTNAIRYGSPPVSLRVLRDLDRTLICEVSDGGHTSPHLRRAGNEDEGGRGLFLVAQLTDMWGTRYGRQGKTIWAEIELGQEVPLDLYPTL</sequence>
<dbReference type="EC" id="3.1.3.16" evidence="1"/>
<comment type="function">
    <text evidence="13">Primarily acts as an independent SigF regulator that is sensitive to the osmosensory signal, mediating the cross talk of PknD with the SigF regulon. Possesses both phosphatase and kinase activities. The kinase domain functions as a classic anti-sigma factor-like kinase to phosphorylate the anti-anti-sigma factor domain at the canonical regulatory site, and the phosphatase domain antagonizes this activity.</text>
</comment>
<evidence type="ECO:0000256" key="9">
    <source>
        <dbReference type="ARBA" id="ARBA00022842"/>
    </source>
</evidence>
<dbReference type="GO" id="GO:0016301">
    <property type="term" value="F:kinase activity"/>
    <property type="evidence" value="ECO:0007669"/>
    <property type="project" value="UniProtKB-KW"/>
</dbReference>
<dbReference type="GO" id="GO:0005524">
    <property type="term" value="F:ATP binding"/>
    <property type="evidence" value="ECO:0007669"/>
    <property type="project" value="UniProtKB-KW"/>
</dbReference>
<dbReference type="Pfam" id="PF07228">
    <property type="entry name" value="SpoIIE"/>
    <property type="match status" value="1"/>
</dbReference>
<dbReference type="SUPFAM" id="SSF81606">
    <property type="entry name" value="PP2C-like"/>
    <property type="match status" value="1"/>
</dbReference>
<keyword evidence="8" id="KW-0067">ATP-binding</keyword>
<dbReference type="InterPro" id="IPR036457">
    <property type="entry name" value="PPM-type-like_dom_sf"/>
</dbReference>
<dbReference type="InterPro" id="IPR003594">
    <property type="entry name" value="HATPase_dom"/>
</dbReference>
<keyword evidence="6" id="KW-0418">Kinase</keyword>
<keyword evidence="3" id="KW-0808">Transferase</keyword>
<dbReference type="Gene3D" id="3.60.40.10">
    <property type="entry name" value="PPM-type phosphatase domain"/>
    <property type="match status" value="1"/>
</dbReference>
<evidence type="ECO:0000256" key="14">
    <source>
        <dbReference type="ARBA" id="ARBA00075117"/>
    </source>
</evidence>
<dbReference type="InterPro" id="IPR029016">
    <property type="entry name" value="GAF-like_dom_sf"/>
</dbReference>
<evidence type="ECO:0000256" key="11">
    <source>
        <dbReference type="ARBA" id="ARBA00023211"/>
    </source>
</evidence>
<keyword evidence="11" id="KW-0464">Manganese</keyword>
<dbReference type="InterPro" id="IPR003018">
    <property type="entry name" value="GAF"/>
</dbReference>
<dbReference type="Pfam" id="PF00989">
    <property type="entry name" value="PAS"/>
    <property type="match status" value="1"/>
</dbReference>
<dbReference type="FunFam" id="3.60.40.10:FF:000005">
    <property type="entry name" value="Serine/threonine protein phosphatase"/>
    <property type="match status" value="1"/>
</dbReference>
<organism evidence="17 18">
    <name type="scientific">Streptomyces antnestii</name>
    <dbReference type="NCBI Taxonomy" id="2494256"/>
    <lineage>
        <taxon>Bacteria</taxon>
        <taxon>Bacillati</taxon>
        <taxon>Actinomycetota</taxon>
        <taxon>Actinomycetes</taxon>
        <taxon>Kitasatosporales</taxon>
        <taxon>Streptomycetaceae</taxon>
        <taxon>Streptomyces</taxon>
    </lineage>
</organism>
<evidence type="ECO:0000256" key="4">
    <source>
        <dbReference type="ARBA" id="ARBA00022723"/>
    </source>
</evidence>